<comment type="caution">
    <text evidence="2">The sequence shown here is derived from an EMBL/GenBank/DDBJ whole genome shotgun (WGS) entry which is preliminary data.</text>
</comment>
<evidence type="ECO:0000313" key="3">
    <source>
        <dbReference type="Proteomes" id="UP000219559"/>
    </source>
</evidence>
<evidence type="ECO:0000256" key="1">
    <source>
        <dbReference type="SAM" id="Phobius"/>
    </source>
</evidence>
<keyword evidence="1" id="KW-0812">Transmembrane</keyword>
<evidence type="ECO:0008006" key="4">
    <source>
        <dbReference type="Google" id="ProtNLM"/>
    </source>
</evidence>
<keyword evidence="1" id="KW-0472">Membrane</keyword>
<reference evidence="2 3" key="1">
    <citation type="submission" date="2017-04" db="EMBL/GenBank/DDBJ databases">
        <title>A new member of the family Flavobacteriaceae isolated from ascidians.</title>
        <authorList>
            <person name="Chen L."/>
        </authorList>
    </citation>
    <scope>NUCLEOTIDE SEQUENCE [LARGE SCALE GENOMIC DNA]</scope>
    <source>
        <strain evidence="2 3">HQA918</strain>
    </source>
</reference>
<dbReference type="AlphaFoldDB" id="A0A2A4GE78"/>
<dbReference type="Proteomes" id="UP000219559">
    <property type="component" value="Unassembled WGS sequence"/>
</dbReference>
<accession>A0A2A4GE78</accession>
<dbReference type="EMBL" id="NBWU01000001">
    <property type="protein sequence ID" value="PCE66304.1"/>
    <property type="molecule type" value="Genomic_DNA"/>
</dbReference>
<keyword evidence="3" id="KW-1185">Reference proteome</keyword>
<dbReference type="RefSeq" id="WP_097441826.1">
    <property type="nucleotide sequence ID" value="NZ_NBWU01000001.1"/>
</dbReference>
<organism evidence="2 3">
    <name type="scientific">Sediminicola luteus</name>
    <dbReference type="NCBI Taxonomy" id="319238"/>
    <lineage>
        <taxon>Bacteria</taxon>
        <taxon>Pseudomonadati</taxon>
        <taxon>Bacteroidota</taxon>
        <taxon>Flavobacteriia</taxon>
        <taxon>Flavobacteriales</taxon>
        <taxon>Flavobacteriaceae</taxon>
        <taxon>Sediminicola</taxon>
    </lineage>
</organism>
<proteinExistence type="predicted"/>
<dbReference type="OrthoDB" id="1145018at2"/>
<protein>
    <recommendedName>
        <fullName evidence="4">Isoleucyl-tRNA synthetase</fullName>
    </recommendedName>
</protein>
<feature type="transmembrane region" description="Helical" evidence="1">
    <location>
        <begin position="7"/>
        <end position="24"/>
    </location>
</feature>
<name>A0A2A4GE78_9FLAO</name>
<gene>
    <name evidence="2" type="ORF">B7P33_03115</name>
</gene>
<feature type="transmembrane region" description="Helical" evidence="1">
    <location>
        <begin position="36"/>
        <end position="55"/>
    </location>
</feature>
<sequence>MKRRHLTIFVVLASFAAIGYGFYIFEDEPKKGNTCIGAGTAGLFLLGMPLFLADVSRGKKAKDYMLTDENIRKMQGKEPKNTENQ</sequence>
<evidence type="ECO:0000313" key="2">
    <source>
        <dbReference type="EMBL" id="PCE66304.1"/>
    </source>
</evidence>
<keyword evidence="1" id="KW-1133">Transmembrane helix</keyword>